<evidence type="ECO:0000256" key="3">
    <source>
        <dbReference type="ARBA" id="ARBA00022679"/>
    </source>
</evidence>
<dbReference type="GO" id="GO:0016987">
    <property type="term" value="F:sigma factor activity"/>
    <property type="evidence" value="ECO:0007669"/>
    <property type="project" value="UniProtKB-KW"/>
</dbReference>
<dbReference type="Pfam" id="PF04552">
    <property type="entry name" value="Sigma54_DBD"/>
    <property type="match status" value="1"/>
</dbReference>
<dbReference type="Pfam" id="PF00309">
    <property type="entry name" value="Sigma54_AID"/>
    <property type="match status" value="1"/>
</dbReference>
<dbReference type="GO" id="GO:0000428">
    <property type="term" value="C:DNA-directed RNA polymerase complex"/>
    <property type="evidence" value="ECO:0007669"/>
    <property type="project" value="UniProtKB-KW"/>
</dbReference>
<dbReference type="PRINTS" id="PR00045">
    <property type="entry name" value="SIGMA54FCT"/>
</dbReference>
<dbReference type="InterPro" id="IPR000394">
    <property type="entry name" value="RNA_pol_sigma_54"/>
</dbReference>
<comment type="similarity">
    <text evidence="1">Belongs to the sigma-54 factor family.</text>
</comment>
<evidence type="ECO:0000256" key="7">
    <source>
        <dbReference type="ARBA" id="ARBA00023125"/>
    </source>
</evidence>
<evidence type="ECO:0000313" key="12">
    <source>
        <dbReference type="EMBL" id="MPM35693.1"/>
    </source>
</evidence>
<dbReference type="GO" id="GO:0006352">
    <property type="term" value="P:DNA-templated transcription initiation"/>
    <property type="evidence" value="ECO:0007669"/>
    <property type="project" value="InterPro"/>
</dbReference>
<dbReference type="AlphaFoldDB" id="A0A644ZAG3"/>
<keyword evidence="3" id="KW-0808">Transferase</keyword>
<dbReference type="InterPro" id="IPR007046">
    <property type="entry name" value="RNA_pol_sigma_54_core-bd"/>
</dbReference>
<sequence>MKPLSNVPQQKMNPALRQTQRQTQGYSLSRCAKAVVNLLSKNAAQMTEYLRAEAERNPCVELTFPQAGGEDLLELLVAAKTDYREELLLQLPDGGNAAVLRIARALIGQLDEYGYLPFDPVKRSPEALRTETQSALRLVQSLEPAGVGARSLRECYWIQVNRGKRPGEDVKALLTSSALFRLYSSGALSEVCERLGWERARLDAVTRVLSGLTMHPVEPENDQSVYVVPDAEIIPLENGLFGARLFEHAMPQVSLSASYVESLADGGGRFVNEGVFYANRLIYCLERRNATLLSVLQLAAARQTTYFGGGVRDRFTLSEAAKTLGLNRSTVCRAVMGKYVLFERRVFAASELFCRAGKEGVSRERACALIRELTSANYGEKPPSDRVVSEELCRRYGITLSRRTVNKYRANLSPAAAAERNRP</sequence>
<name>A0A644ZAG3_9ZZZZ</name>
<dbReference type="InterPro" id="IPR038709">
    <property type="entry name" value="RpoN_core-bd_sf"/>
</dbReference>
<feature type="domain" description="RNA polymerase sigma factor 54 DNA-binding" evidence="10">
    <location>
        <begin position="275"/>
        <end position="421"/>
    </location>
</feature>
<dbReference type="Gene3D" id="1.10.10.1330">
    <property type="entry name" value="RNA polymerase sigma-54 factor, core-binding domain"/>
    <property type="match status" value="1"/>
</dbReference>
<dbReference type="GO" id="GO:0016779">
    <property type="term" value="F:nucleotidyltransferase activity"/>
    <property type="evidence" value="ECO:0007669"/>
    <property type="project" value="UniProtKB-KW"/>
</dbReference>
<proteinExistence type="inferred from homology"/>
<evidence type="ECO:0008006" key="13">
    <source>
        <dbReference type="Google" id="ProtNLM"/>
    </source>
</evidence>
<feature type="region of interest" description="Disordered" evidence="9">
    <location>
        <begin position="1"/>
        <end position="22"/>
    </location>
</feature>
<keyword evidence="5" id="KW-0805">Transcription regulation</keyword>
<dbReference type="EMBL" id="VSSQ01007365">
    <property type="protein sequence ID" value="MPM35693.1"/>
    <property type="molecule type" value="Genomic_DNA"/>
</dbReference>
<protein>
    <recommendedName>
        <fullName evidence="13">RNA polymerase sigma-54 factor</fullName>
    </recommendedName>
</protein>
<organism evidence="12">
    <name type="scientific">bioreactor metagenome</name>
    <dbReference type="NCBI Taxonomy" id="1076179"/>
    <lineage>
        <taxon>unclassified sequences</taxon>
        <taxon>metagenomes</taxon>
        <taxon>ecological metagenomes</taxon>
    </lineage>
</organism>
<feature type="domain" description="RNA polymerase sigma factor 54 core-binding" evidence="11">
    <location>
        <begin position="76"/>
        <end position="259"/>
    </location>
</feature>
<evidence type="ECO:0000256" key="9">
    <source>
        <dbReference type="SAM" id="MobiDB-lite"/>
    </source>
</evidence>
<evidence type="ECO:0000256" key="6">
    <source>
        <dbReference type="ARBA" id="ARBA00023082"/>
    </source>
</evidence>
<dbReference type="PROSITE" id="PS00718">
    <property type="entry name" value="SIGMA54_2"/>
    <property type="match status" value="1"/>
</dbReference>
<evidence type="ECO:0000256" key="2">
    <source>
        <dbReference type="ARBA" id="ARBA00022478"/>
    </source>
</evidence>
<evidence type="ECO:0000256" key="1">
    <source>
        <dbReference type="ARBA" id="ARBA00008798"/>
    </source>
</evidence>
<evidence type="ECO:0000259" key="11">
    <source>
        <dbReference type="Pfam" id="PF04963"/>
    </source>
</evidence>
<keyword evidence="8" id="KW-0804">Transcription</keyword>
<comment type="caution">
    <text evidence="12">The sequence shown here is derived from an EMBL/GenBank/DDBJ whole genome shotgun (WGS) entry which is preliminary data.</text>
</comment>
<accession>A0A644ZAG3</accession>
<keyword evidence="6" id="KW-0731">Sigma factor</keyword>
<keyword evidence="4" id="KW-0548">Nucleotidyltransferase</keyword>
<keyword evidence="7" id="KW-0238">DNA-binding</keyword>
<reference evidence="12" key="1">
    <citation type="submission" date="2019-08" db="EMBL/GenBank/DDBJ databases">
        <authorList>
            <person name="Kucharzyk K."/>
            <person name="Murdoch R.W."/>
            <person name="Higgins S."/>
            <person name="Loffler F."/>
        </authorList>
    </citation>
    <scope>NUCLEOTIDE SEQUENCE</scope>
</reference>
<dbReference type="PANTHER" id="PTHR32248">
    <property type="entry name" value="RNA POLYMERASE SIGMA-54 FACTOR"/>
    <property type="match status" value="1"/>
</dbReference>
<dbReference type="GO" id="GO:0001216">
    <property type="term" value="F:DNA-binding transcription activator activity"/>
    <property type="evidence" value="ECO:0007669"/>
    <property type="project" value="InterPro"/>
</dbReference>
<gene>
    <name evidence="12" type="ORF">SDC9_82286</name>
</gene>
<evidence type="ECO:0000256" key="5">
    <source>
        <dbReference type="ARBA" id="ARBA00023015"/>
    </source>
</evidence>
<dbReference type="GO" id="GO:0003677">
    <property type="term" value="F:DNA binding"/>
    <property type="evidence" value="ECO:0007669"/>
    <property type="project" value="UniProtKB-KW"/>
</dbReference>
<dbReference type="InterPro" id="IPR007634">
    <property type="entry name" value="RNA_pol_sigma_54_DNA-bd"/>
</dbReference>
<dbReference type="Gene3D" id="1.10.10.60">
    <property type="entry name" value="Homeodomain-like"/>
    <property type="match status" value="1"/>
</dbReference>
<keyword evidence="2" id="KW-0240">DNA-directed RNA polymerase</keyword>
<dbReference type="PIRSF" id="PIRSF000774">
    <property type="entry name" value="RpoN"/>
    <property type="match status" value="1"/>
</dbReference>
<evidence type="ECO:0000256" key="8">
    <source>
        <dbReference type="ARBA" id="ARBA00023163"/>
    </source>
</evidence>
<evidence type="ECO:0000259" key="10">
    <source>
        <dbReference type="Pfam" id="PF04552"/>
    </source>
</evidence>
<dbReference type="PANTHER" id="PTHR32248:SF4">
    <property type="entry name" value="RNA POLYMERASE SIGMA-54 FACTOR"/>
    <property type="match status" value="1"/>
</dbReference>
<dbReference type="Pfam" id="PF04963">
    <property type="entry name" value="Sigma54_CBD"/>
    <property type="match status" value="1"/>
</dbReference>
<dbReference type="PROSITE" id="PS50044">
    <property type="entry name" value="SIGMA54_3"/>
    <property type="match status" value="1"/>
</dbReference>
<evidence type="ECO:0000256" key="4">
    <source>
        <dbReference type="ARBA" id="ARBA00022695"/>
    </source>
</evidence>